<dbReference type="Proteomes" id="UP000839781">
    <property type="component" value="Unassembled WGS sequence"/>
</dbReference>
<organism evidence="1">
    <name type="scientific">Salmonella diarizonae</name>
    <dbReference type="NCBI Taxonomy" id="59204"/>
    <lineage>
        <taxon>Bacteria</taxon>
        <taxon>Pseudomonadati</taxon>
        <taxon>Pseudomonadota</taxon>
        <taxon>Gammaproteobacteria</taxon>
        <taxon>Enterobacterales</taxon>
        <taxon>Enterobacteriaceae</taxon>
        <taxon>Salmonella</taxon>
    </lineage>
</organism>
<dbReference type="EMBL" id="AAIYJF010000004">
    <property type="protein sequence ID" value="ECJ4376974.1"/>
    <property type="molecule type" value="Genomic_DNA"/>
</dbReference>
<comment type="caution">
    <text evidence="1">The sequence shown here is derived from an EMBL/GenBank/DDBJ whole genome shotgun (WGS) entry which is preliminary data.</text>
</comment>
<gene>
    <name evidence="1" type="ORF">DLB95_06630</name>
</gene>
<evidence type="ECO:0000313" key="1">
    <source>
        <dbReference type="EMBL" id="ECJ4376974.1"/>
    </source>
</evidence>
<proteinExistence type="predicted"/>
<dbReference type="AlphaFoldDB" id="A0A5Y3VZ71"/>
<protein>
    <submittedName>
        <fullName evidence="1">Uncharacterized protein</fullName>
    </submittedName>
</protein>
<reference evidence="1" key="1">
    <citation type="submission" date="2018-05" db="EMBL/GenBank/DDBJ databases">
        <authorList>
            <person name="Ashton P.M."/>
            <person name="Dallman T."/>
            <person name="Nair S."/>
            <person name="De Pinna E."/>
            <person name="Peters T."/>
            <person name="Grant K."/>
        </authorList>
    </citation>
    <scope>NUCLEOTIDE SEQUENCE [LARGE SCALE GENOMIC DNA]</scope>
    <source>
        <strain evidence="1">474878</strain>
    </source>
</reference>
<accession>A0A5Y3VZ71</accession>
<name>A0A5Y3VZ71_SALDZ</name>
<sequence length="79" mass="9033">MVEIAWRTLNGESGVISTYGVKLMSDKIKRYPDNDRNNDDDIRIGHGQQIIPDNVAPLHQRFVTSPHDEKDKGKEKTDK</sequence>